<comment type="similarity">
    <text evidence="1 6">Belongs to the FHY3/FAR1 family.</text>
</comment>
<accession>A0A0K9PR63</accession>
<evidence type="ECO:0000313" key="10">
    <source>
        <dbReference type="Proteomes" id="UP000036987"/>
    </source>
</evidence>
<dbReference type="GO" id="GO:0008270">
    <property type="term" value="F:zinc ion binding"/>
    <property type="evidence" value="ECO:0007669"/>
    <property type="project" value="UniProtKB-UniRule"/>
</dbReference>
<dbReference type="InterPro" id="IPR007527">
    <property type="entry name" value="Znf_SWIM"/>
</dbReference>
<keyword evidence="10" id="KW-1185">Reference proteome</keyword>
<evidence type="ECO:0000256" key="1">
    <source>
        <dbReference type="ARBA" id="ARBA00005889"/>
    </source>
</evidence>
<evidence type="ECO:0000256" key="3">
    <source>
        <dbReference type="ARBA" id="ARBA00022771"/>
    </source>
</evidence>
<dbReference type="OrthoDB" id="1842376at2759"/>
<dbReference type="GO" id="GO:0005634">
    <property type="term" value="C:nucleus"/>
    <property type="evidence" value="ECO:0007669"/>
    <property type="project" value="UniProtKB-SubCell"/>
</dbReference>
<comment type="caution">
    <text evidence="9">The sequence shown here is derived from an EMBL/GenBank/DDBJ whole genome shotgun (WGS) entry which is preliminary data.</text>
</comment>
<dbReference type="InterPro" id="IPR018289">
    <property type="entry name" value="MULE_transposase_dom"/>
</dbReference>
<dbReference type="InterPro" id="IPR006564">
    <property type="entry name" value="Znf_PMZ"/>
</dbReference>
<keyword evidence="2 6" id="KW-0479">Metal-binding</keyword>
<evidence type="ECO:0000256" key="7">
    <source>
        <dbReference type="SAM" id="MobiDB-lite"/>
    </source>
</evidence>
<reference evidence="10" key="1">
    <citation type="journal article" date="2016" name="Nature">
        <title>The genome of the seagrass Zostera marina reveals angiosperm adaptation to the sea.</title>
        <authorList>
            <person name="Olsen J.L."/>
            <person name="Rouze P."/>
            <person name="Verhelst B."/>
            <person name="Lin Y.-C."/>
            <person name="Bayer T."/>
            <person name="Collen J."/>
            <person name="Dattolo E."/>
            <person name="De Paoli E."/>
            <person name="Dittami S."/>
            <person name="Maumus F."/>
            <person name="Michel G."/>
            <person name="Kersting A."/>
            <person name="Lauritano C."/>
            <person name="Lohaus R."/>
            <person name="Toepel M."/>
            <person name="Tonon T."/>
            <person name="Vanneste K."/>
            <person name="Amirebrahimi M."/>
            <person name="Brakel J."/>
            <person name="Bostroem C."/>
            <person name="Chovatia M."/>
            <person name="Grimwood J."/>
            <person name="Jenkins J.W."/>
            <person name="Jueterbock A."/>
            <person name="Mraz A."/>
            <person name="Stam W.T."/>
            <person name="Tice H."/>
            <person name="Bornberg-Bauer E."/>
            <person name="Green P.J."/>
            <person name="Pearson G.A."/>
            <person name="Procaccini G."/>
            <person name="Duarte C.M."/>
            <person name="Schmutz J."/>
            <person name="Reusch T.B.H."/>
            <person name="Van de Peer Y."/>
        </authorList>
    </citation>
    <scope>NUCLEOTIDE SEQUENCE [LARGE SCALE GENOMIC DNA]</scope>
    <source>
        <strain evidence="10">cv. Finnish</strain>
    </source>
</reference>
<dbReference type="AlphaFoldDB" id="A0A0K9PR63"/>
<dbReference type="PROSITE" id="PS50966">
    <property type="entry name" value="ZF_SWIM"/>
    <property type="match status" value="1"/>
</dbReference>
<dbReference type="PANTHER" id="PTHR31669:SF283">
    <property type="entry name" value="PROTEIN FAR1-RELATED SEQUENCE"/>
    <property type="match status" value="1"/>
</dbReference>
<evidence type="ECO:0000256" key="4">
    <source>
        <dbReference type="ARBA" id="ARBA00022833"/>
    </source>
</evidence>
<comment type="function">
    <text evidence="6">Putative transcription activator involved in regulating light control of development.</text>
</comment>
<proteinExistence type="inferred from homology"/>
<protein>
    <recommendedName>
        <fullName evidence="6">Protein FAR1-RELATED SEQUENCE</fullName>
    </recommendedName>
</protein>
<dbReference type="SMART" id="SM00575">
    <property type="entry name" value="ZnF_PMZ"/>
    <property type="match status" value="1"/>
</dbReference>
<dbReference type="Pfam" id="PF10551">
    <property type="entry name" value="MULE"/>
    <property type="match status" value="1"/>
</dbReference>
<name>A0A0K9PR63_ZOSMR</name>
<dbReference type="Proteomes" id="UP000036987">
    <property type="component" value="Unassembled WGS sequence"/>
</dbReference>
<dbReference type="EMBL" id="LFYR01000671">
    <property type="protein sequence ID" value="KMZ71454.1"/>
    <property type="molecule type" value="Genomic_DNA"/>
</dbReference>
<dbReference type="InterPro" id="IPR031052">
    <property type="entry name" value="FHY3/FAR1"/>
</dbReference>
<dbReference type="InterPro" id="IPR004330">
    <property type="entry name" value="FAR1_DNA_bnd_dom"/>
</dbReference>
<gene>
    <name evidence="9" type="ORF">ZOSMA_17G00100</name>
</gene>
<sequence>MASEKKTPPPGSEEDSGQPMSVEAPKVGMSFGSDEEIRCFYMNYASHVGFAIRRACTKIGDDGKLKYFSFSCSRSRKPTYTSKNSFRLRPSMRTDCKAKINIVVANDGSLVISKLRLDHNHPLTPGIAQHVKCKKDIENHTHVRLRPRLMRDLSKNLIKVKPPIDDHHIPTTCTLKLHLGDSQAIQDYFIRMQENNENFFYIMDLKEDGCLRNVFWADSRSREACKTFGDIIMFDTTFLTNNYDVPFVAFFGIDHHGQSILLGSALLSSQHTQTYIWLFKSWLRCMSAAASPQAIFTERDQSIREAVSSVFPEARHRLCLWHIINGIHQQLEGLNKSQEINMAIHSVIHDSLTPDDFEQSWVKIIHNHNLVNNEWFESLFADRQQWAPVFVKEHFWAGISITQCCENMNAFFDGFVHSKTSLKWFLEQYNAALRNKIEKENKADVISSTTTIPLFSDLHLETQFQETYTHEMFKLFQDEVKGLLYCNTSFLKSDQSISTYEVTDSVKVMDDAPRKEISFHVLYNEDGCHLRCFCLLFEFKGILCKHAISVLVKKNMHKIPSRYILSRWRNDVIRRHTLMKSSSLDDFESNTRMGRYDQLCKHMHQIAELGAESKDKCKFLMDCLNETKEKLVNNNRICLPAGKRKDPISEQITSKKKKKQITKFPTLKEKQIQVVDVVIPTEDQATPKASPSPWIFNGSTPTSHQLFLQNHVEPVKLYQEQPRDTGFVEFGNNCAHWPNPGILQHGGGLESDRTSGNHYIGPTQAASIVQVGEDPNSNMRGREQDHVDNDTATL</sequence>
<evidence type="ECO:0000313" key="9">
    <source>
        <dbReference type="EMBL" id="KMZ71454.1"/>
    </source>
</evidence>
<feature type="domain" description="SWIM-type" evidence="8">
    <location>
        <begin position="519"/>
        <end position="555"/>
    </location>
</feature>
<dbReference type="Pfam" id="PF04434">
    <property type="entry name" value="SWIM"/>
    <property type="match status" value="1"/>
</dbReference>
<evidence type="ECO:0000256" key="5">
    <source>
        <dbReference type="PROSITE-ProRule" id="PRU00325"/>
    </source>
</evidence>
<keyword evidence="3 5" id="KW-0863">Zinc-finger</keyword>
<dbReference type="GO" id="GO:0006355">
    <property type="term" value="P:regulation of DNA-templated transcription"/>
    <property type="evidence" value="ECO:0007669"/>
    <property type="project" value="UniProtKB-UniRule"/>
</dbReference>
<evidence type="ECO:0000259" key="8">
    <source>
        <dbReference type="PROSITE" id="PS50966"/>
    </source>
</evidence>
<evidence type="ECO:0000256" key="2">
    <source>
        <dbReference type="ARBA" id="ARBA00022723"/>
    </source>
</evidence>
<evidence type="ECO:0000256" key="6">
    <source>
        <dbReference type="RuleBase" id="RU367018"/>
    </source>
</evidence>
<keyword evidence="6" id="KW-0539">Nucleus</keyword>
<dbReference type="PANTHER" id="PTHR31669">
    <property type="entry name" value="PROTEIN FAR1-RELATED SEQUENCE 10-RELATED"/>
    <property type="match status" value="1"/>
</dbReference>
<feature type="compositionally biased region" description="Basic and acidic residues" evidence="7">
    <location>
        <begin position="780"/>
        <end position="794"/>
    </location>
</feature>
<feature type="region of interest" description="Disordered" evidence="7">
    <location>
        <begin position="773"/>
        <end position="794"/>
    </location>
</feature>
<comment type="subcellular location">
    <subcellularLocation>
        <location evidence="6">Nucleus</location>
    </subcellularLocation>
</comment>
<feature type="region of interest" description="Disordered" evidence="7">
    <location>
        <begin position="1"/>
        <end position="26"/>
    </location>
</feature>
<dbReference type="STRING" id="29655.A0A0K9PR63"/>
<keyword evidence="4 6" id="KW-0862">Zinc</keyword>
<dbReference type="OMA" id="KWIASEF"/>
<dbReference type="Pfam" id="PF03101">
    <property type="entry name" value="FAR1"/>
    <property type="match status" value="1"/>
</dbReference>
<organism evidence="9 10">
    <name type="scientific">Zostera marina</name>
    <name type="common">Eelgrass</name>
    <dbReference type="NCBI Taxonomy" id="29655"/>
    <lineage>
        <taxon>Eukaryota</taxon>
        <taxon>Viridiplantae</taxon>
        <taxon>Streptophyta</taxon>
        <taxon>Embryophyta</taxon>
        <taxon>Tracheophyta</taxon>
        <taxon>Spermatophyta</taxon>
        <taxon>Magnoliopsida</taxon>
        <taxon>Liliopsida</taxon>
        <taxon>Zosteraceae</taxon>
        <taxon>Zostera</taxon>
    </lineage>
</organism>